<dbReference type="Proteomes" id="UP001153069">
    <property type="component" value="Unassembled WGS sequence"/>
</dbReference>
<dbReference type="PROSITE" id="PS51257">
    <property type="entry name" value="PROKAR_LIPOPROTEIN"/>
    <property type="match status" value="1"/>
</dbReference>
<gene>
    <name evidence="3" type="ORF">SEMRO_425_G140180.1</name>
</gene>
<sequence>MMKLNLPPPSFLSTVLWLLLACQIVNVQALPFVKSKEAPVDEESCDSGLLSLAVDSLLPLFMAIAVAVTGIGSALVYYVVDITQEKLQSQINNLQVQLGGQTNRAFVFIKPHACKGKPGKVEAVVETALKKAGIRIQDQGEILAETIDKDMLIDTHYGAIASKAVKLKPHELNVPDKGQAEFEKMFGESWQSAIDNNKVYNAQDACEKLGNIDGIELEKRWRKLEMGVDFIKFGGGFYCGKVGDIYVMNAFYMAMRAAYCNPGERIQWYSVSWPSTAMSWADFRGQVLGATDPTLAPEGSIRQTILKQYNPLGLESKPNTGNNGVHASASPLEGLAERMNWMGVSIQDDEFGRALVAAGVSQETIMEWAADAQVTVKGETEPNKTMSVFDTLEDLDADTVLAKVGKIGKMDS</sequence>
<feature type="chain" id="PRO_5040492669" description="Nucleoside-diphosphate kinase" evidence="2">
    <location>
        <begin position="30"/>
        <end position="412"/>
    </location>
</feature>
<feature type="signal peptide" evidence="2">
    <location>
        <begin position="1"/>
        <end position="29"/>
    </location>
</feature>
<dbReference type="SUPFAM" id="SSF54919">
    <property type="entry name" value="Nucleoside diphosphate kinase, NDK"/>
    <property type="match status" value="1"/>
</dbReference>
<keyword evidence="1" id="KW-1133">Transmembrane helix</keyword>
<feature type="transmembrane region" description="Helical" evidence="1">
    <location>
        <begin position="57"/>
        <end position="80"/>
    </location>
</feature>
<dbReference type="InterPro" id="IPR036850">
    <property type="entry name" value="NDK-like_dom_sf"/>
</dbReference>
<name>A0A9N8HF98_9STRA</name>
<dbReference type="EMBL" id="CAICTM010000424">
    <property type="protein sequence ID" value="CAB9510190.1"/>
    <property type="molecule type" value="Genomic_DNA"/>
</dbReference>
<evidence type="ECO:0000313" key="3">
    <source>
        <dbReference type="EMBL" id="CAB9510190.1"/>
    </source>
</evidence>
<keyword evidence="2" id="KW-0732">Signal</keyword>
<evidence type="ECO:0008006" key="5">
    <source>
        <dbReference type="Google" id="ProtNLM"/>
    </source>
</evidence>
<comment type="caution">
    <text evidence="3">The sequence shown here is derived from an EMBL/GenBank/DDBJ whole genome shotgun (WGS) entry which is preliminary data.</text>
</comment>
<evidence type="ECO:0000256" key="2">
    <source>
        <dbReference type="SAM" id="SignalP"/>
    </source>
</evidence>
<reference evidence="3" key="1">
    <citation type="submission" date="2020-06" db="EMBL/GenBank/DDBJ databases">
        <authorList>
            <consortium name="Plant Systems Biology data submission"/>
        </authorList>
    </citation>
    <scope>NUCLEOTIDE SEQUENCE</scope>
    <source>
        <strain evidence="3">D6</strain>
    </source>
</reference>
<dbReference type="OrthoDB" id="2162449at2759"/>
<evidence type="ECO:0000313" key="4">
    <source>
        <dbReference type="Proteomes" id="UP001153069"/>
    </source>
</evidence>
<accession>A0A9N8HF98</accession>
<evidence type="ECO:0000256" key="1">
    <source>
        <dbReference type="SAM" id="Phobius"/>
    </source>
</evidence>
<keyword evidence="1" id="KW-0472">Membrane</keyword>
<keyword evidence="4" id="KW-1185">Reference proteome</keyword>
<protein>
    <recommendedName>
        <fullName evidence="5">Nucleoside-diphosphate kinase</fullName>
    </recommendedName>
</protein>
<dbReference type="AlphaFoldDB" id="A0A9N8HF98"/>
<organism evidence="3 4">
    <name type="scientific">Seminavis robusta</name>
    <dbReference type="NCBI Taxonomy" id="568900"/>
    <lineage>
        <taxon>Eukaryota</taxon>
        <taxon>Sar</taxon>
        <taxon>Stramenopiles</taxon>
        <taxon>Ochrophyta</taxon>
        <taxon>Bacillariophyta</taxon>
        <taxon>Bacillariophyceae</taxon>
        <taxon>Bacillariophycidae</taxon>
        <taxon>Naviculales</taxon>
        <taxon>Naviculaceae</taxon>
        <taxon>Seminavis</taxon>
    </lineage>
</organism>
<dbReference type="Gene3D" id="3.30.70.141">
    <property type="entry name" value="Nucleoside diphosphate kinase-like domain"/>
    <property type="match status" value="1"/>
</dbReference>
<keyword evidence="1" id="KW-0812">Transmembrane</keyword>
<proteinExistence type="predicted"/>